<comment type="caution">
    <text evidence="1">The sequence shown here is derived from an EMBL/GenBank/DDBJ whole genome shotgun (WGS) entry which is preliminary data.</text>
</comment>
<accession>A0ACC2JJU0</accession>
<organism evidence="1 2">
    <name type="scientific">Lasiodiplodia mahajangana</name>
    <dbReference type="NCBI Taxonomy" id="1108764"/>
    <lineage>
        <taxon>Eukaryota</taxon>
        <taxon>Fungi</taxon>
        <taxon>Dikarya</taxon>
        <taxon>Ascomycota</taxon>
        <taxon>Pezizomycotina</taxon>
        <taxon>Dothideomycetes</taxon>
        <taxon>Dothideomycetes incertae sedis</taxon>
        <taxon>Botryosphaeriales</taxon>
        <taxon>Botryosphaeriaceae</taxon>
        <taxon>Lasiodiplodia</taxon>
    </lineage>
</organism>
<sequence length="100" mass="11293">MASSTTLPDAPVADIGDYVDIDDEHEVQDVSEPRERYTFDNKILSRWYCPIRIGDVLNQQYRIEHKLGWGGILHGVARPGLDYKGPREPQSPLSQPTSRG</sequence>
<dbReference type="Proteomes" id="UP001153332">
    <property type="component" value="Unassembled WGS sequence"/>
</dbReference>
<gene>
    <name evidence="1" type="ORF">O1611_g5862</name>
</gene>
<reference evidence="1" key="1">
    <citation type="submission" date="2022-12" db="EMBL/GenBank/DDBJ databases">
        <title>Genome Sequence of Lasiodiplodia mahajangana.</title>
        <authorList>
            <person name="Buettner E."/>
        </authorList>
    </citation>
    <scope>NUCLEOTIDE SEQUENCE</scope>
    <source>
        <strain evidence="1">VT137</strain>
    </source>
</reference>
<proteinExistence type="predicted"/>
<evidence type="ECO:0000313" key="2">
    <source>
        <dbReference type="Proteomes" id="UP001153332"/>
    </source>
</evidence>
<keyword evidence="2" id="KW-1185">Reference proteome</keyword>
<evidence type="ECO:0000313" key="1">
    <source>
        <dbReference type="EMBL" id="KAJ8127774.1"/>
    </source>
</evidence>
<protein>
    <submittedName>
        <fullName evidence="1">Uncharacterized protein</fullName>
    </submittedName>
</protein>
<dbReference type="EMBL" id="JAPUUL010001304">
    <property type="protein sequence ID" value="KAJ8127774.1"/>
    <property type="molecule type" value="Genomic_DNA"/>
</dbReference>
<name>A0ACC2JJU0_9PEZI</name>